<comment type="subcellular location">
    <subcellularLocation>
        <location evidence="1">Cell membrane</location>
        <topology evidence="1">Peripheral membrane protein</topology>
        <orientation evidence="1">Cytoplasmic side</orientation>
    </subcellularLocation>
</comment>
<gene>
    <name evidence="3" type="primary">yidD</name>
    <name evidence="3" type="ORF">I7412_28175</name>
</gene>
<dbReference type="PANTHER" id="PTHR33383">
    <property type="entry name" value="MEMBRANE PROTEIN INSERTION EFFICIENCY FACTOR-RELATED"/>
    <property type="match status" value="1"/>
</dbReference>
<evidence type="ECO:0000256" key="1">
    <source>
        <dbReference type="HAMAP-Rule" id="MF_00386"/>
    </source>
</evidence>
<comment type="function">
    <text evidence="1">Could be involved in insertion of integral membrane proteins into the membrane.</text>
</comment>
<dbReference type="Pfam" id="PF01809">
    <property type="entry name" value="YidD"/>
    <property type="match status" value="1"/>
</dbReference>
<dbReference type="EMBL" id="JAEACQ010000257">
    <property type="protein sequence ID" value="MBL7630970.1"/>
    <property type="molecule type" value="Genomic_DNA"/>
</dbReference>
<protein>
    <recommendedName>
        <fullName evidence="1">Putative membrane protein insertion efficiency factor</fullName>
    </recommendedName>
</protein>
<keyword evidence="2" id="KW-0812">Transmembrane</keyword>
<comment type="similarity">
    <text evidence="1">Belongs to the UPF0161 family.</text>
</comment>
<dbReference type="HAMAP" id="MF_00386">
    <property type="entry name" value="UPF0161_YidD"/>
    <property type="match status" value="1"/>
</dbReference>
<feature type="transmembrane region" description="Helical" evidence="2">
    <location>
        <begin position="61"/>
        <end position="78"/>
    </location>
</feature>
<comment type="caution">
    <text evidence="3">The sequence shown here is derived from an EMBL/GenBank/DDBJ whole genome shotgun (WGS) entry which is preliminary data.</text>
</comment>
<dbReference type="Proteomes" id="UP000604475">
    <property type="component" value="Unassembled WGS sequence"/>
</dbReference>
<keyword evidence="2" id="KW-1133">Transmembrane helix</keyword>
<evidence type="ECO:0000256" key="2">
    <source>
        <dbReference type="SAM" id="Phobius"/>
    </source>
</evidence>
<reference evidence="3" key="1">
    <citation type="submission" date="2020-12" db="EMBL/GenBank/DDBJ databases">
        <title>Genomic characterization of non-nitrogen-fixing Frankia strains.</title>
        <authorList>
            <person name="Carlos-Shanley C."/>
            <person name="Guerra T."/>
            <person name="Hahn D."/>
        </authorList>
    </citation>
    <scope>NUCLEOTIDE SEQUENCE</scope>
    <source>
        <strain evidence="3">CN6</strain>
    </source>
</reference>
<dbReference type="SMART" id="SM01234">
    <property type="entry name" value="Haemolytic"/>
    <property type="match status" value="1"/>
</dbReference>
<evidence type="ECO:0000313" key="4">
    <source>
        <dbReference type="Proteomes" id="UP000604475"/>
    </source>
</evidence>
<feature type="transmembrane region" description="Helical" evidence="2">
    <location>
        <begin position="26"/>
        <end position="49"/>
    </location>
</feature>
<dbReference type="GO" id="GO:0005886">
    <property type="term" value="C:plasma membrane"/>
    <property type="evidence" value="ECO:0007669"/>
    <property type="project" value="UniProtKB-SubCell"/>
</dbReference>
<dbReference type="InterPro" id="IPR002696">
    <property type="entry name" value="Membr_insert_effic_factor_YidD"/>
</dbReference>
<dbReference type="NCBIfam" id="TIGR00278">
    <property type="entry name" value="membrane protein insertion efficiency factor YidD"/>
    <property type="match status" value="1"/>
</dbReference>
<keyword evidence="1 2" id="KW-0472">Membrane</keyword>
<dbReference type="RefSeq" id="WP_203002040.1">
    <property type="nucleotide sequence ID" value="NZ_JADWYV010000039.1"/>
</dbReference>
<keyword evidence="1" id="KW-1003">Cell membrane</keyword>
<sequence>MASAEGGPRRLDRPRPAGPEPAVTGAAWALCVLGALGALDLVLASAAVGRRMPRLARNRSGAVRGPLAWLLAALVRAYQLTLSRRMAGMCRFEPSCSAYALTAVRTFGGVRGGLLACWRLLRCQPLSRGGYDPVPVESARGAWRS</sequence>
<organism evidence="3 4">
    <name type="scientific">Frankia nepalensis</name>
    <dbReference type="NCBI Taxonomy" id="1836974"/>
    <lineage>
        <taxon>Bacteria</taxon>
        <taxon>Bacillati</taxon>
        <taxon>Actinomycetota</taxon>
        <taxon>Actinomycetes</taxon>
        <taxon>Frankiales</taxon>
        <taxon>Frankiaceae</taxon>
        <taxon>Frankia</taxon>
    </lineage>
</organism>
<name>A0A937RL95_9ACTN</name>
<proteinExistence type="inferred from homology"/>
<evidence type="ECO:0000313" key="3">
    <source>
        <dbReference type="EMBL" id="MBL7630970.1"/>
    </source>
</evidence>
<keyword evidence="4" id="KW-1185">Reference proteome</keyword>
<accession>A0A937RL95</accession>
<dbReference type="PANTHER" id="PTHR33383:SF1">
    <property type="entry name" value="MEMBRANE PROTEIN INSERTION EFFICIENCY FACTOR-RELATED"/>
    <property type="match status" value="1"/>
</dbReference>
<dbReference type="AlphaFoldDB" id="A0A937RL95"/>